<gene>
    <name evidence="1" type="ORF">K3G42_008109</name>
</gene>
<evidence type="ECO:0000313" key="1">
    <source>
        <dbReference type="EMBL" id="KAH7996584.1"/>
    </source>
</evidence>
<dbReference type="EMBL" id="CM037628">
    <property type="protein sequence ID" value="KAH7996584.1"/>
    <property type="molecule type" value="Genomic_DNA"/>
</dbReference>
<comment type="caution">
    <text evidence="1">The sequence shown here is derived from an EMBL/GenBank/DDBJ whole genome shotgun (WGS) entry which is preliminary data.</text>
</comment>
<accession>A0ACB8EV87</accession>
<organism evidence="1 2">
    <name type="scientific">Sphaerodactylus townsendi</name>
    <dbReference type="NCBI Taxonomy" id="933632"/>
    <lineage>
        <taxon>Eukaryota</taxon>
        <taxon>Metazoa</taxon>
        <taxon>Chordata</taxon>
        <taxon>Craniata</taxon>
        <taxon>Vertebrata</taxon>
        <taxon>Euteleostomi</taxon>
        <taxon>Lepidosauria</taxon>
        <taxon>Squamata</taxon>
        <taxon>Bifurcata</taxon>
        <taxon>Gekkota</taxon>
        <taxon>Sphaerodactylidae</taxon>
        <taxon>Sphaerodactylus</taxon>
    </lineage>
</organism>
<name>A0ACB8EV87_9SAUR</name>
<evidence type="ECO:0000313" key="2">
    <source>
        <dbReference type="Proteomes" id="UP000827872"/>
    </source>
</evidence>
<protein>
    <submittedName>
        <fullName evidence="1">Uncharacterized protein</fullName>
    </submittedName>
</protein>
<dbReference type="Proteomes" id="UP000827872">
    <property type="component" value="Linkage Group LG15"/>
</dbReference>
<sequence>MRTPLHCLFLYLGNGQQTLLQIWGASFRFCWVATVANGRSSSPKSLLVPRGAGGGKEPAADKCAPHSGSLLLSALLCAPTGPDPGLGGVQILTISVLWMERPSFPPQCSAAKETQELSVEGDARFTRPPPSQPFGHQAPVCRWLSPGPESGRGGRAFLLLLIAGVLDAMLRPRGAERGWRS</sequence>
<proteinExistence type="predicted"/>
<reference evidence="1" key="1">
    <citation type="submission" date="2021-08" db="EMBL/GenBank/DDBJ databases">
        <title>The first chromosome-level gecko genome reveals the dynamic sex chromosomes of Neotropical dwarf geckos (Sphaerodactylidae: Sphaerodactylus).</title>
        <authorList>
            <person name="Pinto B.J."/>
            <person name="Keating S.E."/>
            <person name="Gamble T."/>
        </authorList>
    </citation>
    <scope>NUCLEOTIDE SEQUENCE</scope>
    <source>
        <strain evidence="1">TG3544</strain>
    </source>
</reference>
<keyword evidence="2" id="KW-1185">Reference proteome</keyword>